<keyword evidence="5" id="KW-0777">Teichoic acid biosynthesis</keyword>
<dbReference type="Pfam" id="PF04464">
    <property type="entry name" value="Glyphos_transf"/>
    <property type="match status" value="2"/>
</dbReference>
<evidence type="ECO:0000313" key="8">
    <source>
        <dbReference type="Proteomes" id="UP000006001"/>
    </source>
</evidence>
<evidence type="ECO:0000256" key="5">
    <source>
        <dbReference type="ARBA" id="ARBA00022944"/>
    </source>
</evidence>
<dbReference type="eggNOG" id="COG1887">
    <property type="taxonomic scope" value="Bacteria"/>
</dbReference>
<dbReference type="GeneID" id="85008175"/>
<evidence type="ECO:0000256" key="6">
    <source>
        <dbReference type="ARBA" id="ARBA00023136"/>
    </source>
</evidence>
<comment type="subcellular location">
    <subcellularLocation>
        <location evidence="1">Cell membrane</location>
        <topology evidence="1">Peripheral membrane protein</topology>
    </subcellularLocation>
</comment>
<comment type="similarity">
    <text evidence="2">Belongs to the CDP-glycerol glycerophosphotransferase family.</text>
</comment>
<dbReference type="STRING" id="649764.HMPREF0762_01758"/>
<keyword evidence="6" id="KW-0472">Membrane</keyword>
<proteinExistence type="inferred from homology"/>
<dbReference type="Gene3D" id="3.40.50.12580">
    <property type="match status" value="1"/>
</dbReference>
<dbReference type="InterPro" id="IPR051612">
    <property type="entry name" value="Teichoic_Acid_Biosynth"/>
</dbReference>
<dbReference type="HOGENOM" id="CLU_029598_0_0_11"/>
<evidence type="ECO:0000256" key="4">
    <source>
        <dbReference type="ARBA" id="ARBA00022679"/>
    </source>
</evidence>
<gene>
    <name evidence="7" type="ORF">HMPREF0762_01758</name>
</gene>
<protein>
    <submittedName>
        <fullName evidence="7">CDP-glycerol:poly(Glycerophosphate) glycerophosphotransferase</fullName>
    </submittedName>
</protein>
<keyword evidence="4" id="KW-0808">Transferase</keyword>
<keyword evidence="8" id="KW-1185">Reference proteome</keyword>
<dbReference type="InterPro" id="IPR043149">
    <property type="entry name" value="TagF_N"/>
</dbReference>
<dbReference type="EMBL" id="ACUX02000019">
    <property type="protein sequence ID" value="EEZ60281.1"/>
    <property type="molecule type" value="Genomic_DNA"/>
</dbReference>
<dbReference type="AlphaFoldDB" id="D0WIT3"/>
<accession>D0WIT3</accession>
<dbReference type="PANTHER" id="PTHR37316">
    <property type="entry name" value="TEICHOIC ACID GLYCEROL-PHOSPHATE PRIMASE"/>
    <property type="match status" value="1"/>
</dbReference>
<comment type="caution">
    <text evidence="7">The sequence shown here is derived from an EMBL/GenBank/DDBJ whole genome shotgun (WGS) entry which is preliminary data.</text>
</comment>
<organism evidence="7 8">
    <name type="scientific">Slackia exigua (strain ATCC 700122 / DSM 15923 / CIP 105133 / JCM 11022 / KCTC 5966 / S-7)</name>
    <dbReference type="NCBI Taxonomy" id="649764"/>
    <lineage>
        <taxon>Bacteria</taxon>
        <taxon>Bacillati</taxon>
        <taxon>Actinomycetota</taxon>
        <taxon>Coriobacteriia</taxon>
        <taxon>Eggerthellales</taxon>
        <taxon>Eggerthellaceae</taxon>
        <taxon>Slackia</taxon>
    </lineage>
</organism>
<evidence type="ECO:0000256" key="3">
    <source>
        <dbReference type="ARBA" id="ARBA00022475"/>
    </source>
</evidence>
<dbReference type="GO" id="GO:0047355">
    <property type="term" value="F:CDP-glycerol glycerophosphotransferase activity"/>
    <property type="evidence" value="ECO:0007669"/>
    <property type="project" value="InterPro"/>
</dbReference>
<dbReference type="Gene3D" id="3.40.50.11820">
    <property type="match status" value="1"/>
</dbReference>
<dbReference type="OrthoDB" id="8549922at2"/>
<evidence type="ECO:0000256" key="1">
    <source>
        <dbReference type="ARBA" id="ARBA00004202"/>
    </source>
</evidence>
<dbReference type="InterPro" id="IPR007554">
    <property type="entry name" value="Glycerophosphate_synth"/>
</dbReference>
<dbReference type="InterPro" id="IPR043148">
    <property type="entry name" value="TagF_C"/>
</dbReference>
<sequence length="438" mass="48469">MKHAAIACARIVYNGLYQLFCLMFTRRNEVLFASRQSNSPSKDFKILAERFEAGGWKPATITRTFKAKHAIAYGASTIRQLYHLARCRACIVDGYNPAVSLVNMRCETSGRSGIQANADRDVLDTLPSDGLDDPCDLPNGHVATTTSRAKVAQNGAHAGTPDSPHAPIHDEFPERPLVMQIWHAYGAYKKFGYQAIGTREGRSLAAAQAVRMHRNYSWILCSGACNRGVYAQAFSYPVERVAALGRPSFDEHDELRRQEEEADRARREEGARTVILFAPTLRRSDESQHPFVELYDHADEALADVDAEFRWSFHPIENRGHIGPSGIASLIGTDIVVTDYSSIMYEGALLGKKVVFYVPDLDEYLESPGLNFNPLAIAPGITCTSESELVALLERLANNPGSYDRQALDRLIGDTFVHPGDSTTDAIFAFIEAHSSTR</sequence>
<dbReference type="GO" id="GO:0019350">
    <property type="term" value="P:teichoic acid biosynthetic process"/>
    <property type="evidence" value="ECO:0007669"/>
    <property type="project" value="UniProtKB-KW"/>
</dbReference>
<evidence type="ECO:0000256" key="2">
    <source>
        <dbReference type="ARBA" id="ARBA00010488"/>
    </source>
</evidence>
<evidence type="ECO:0000313" key="7">
    <source>
        <dbReference type="EMBL" id="EEZ60281.1"/>
    </source>
</evidence>
<dbReference type="PANTHER" id="PTHR37316:SF3">
    <property type="entry name" value="TEICHOIC ACID GLYCEROL-PHOSPHATE TRANSFERASE"/>
    <property type="match status" value="1"/>
</dbReference>
<dbReference type="Proteomes" id="UP000006001">
    <property type="component" value="Unassembled WGS sequence"/>
</dbReference>
<dbReference type="RefSeq" id="WP_006363035.1">
    <property type="nucleotide sequence ID" value="NZ_GG700631.1"/>
</dbReference>
<keyword evidence="3" id="KW-1003">Cell membrane</keyword>
<dbReference type="GO" id="GO:0005886">
    <property type="term" value="C:plasma membrane"/>
    <property type="evidence" value="ECO:0007669"/>
    <property type="project" value="UniProtKB-SubCell"/>
</dbReference>
<name>D0WIT3_SLAES</name>
<reference evidence="7" key="1">
    <citation type="submission" date="2009-10" db="EMBL/GenBank/DDBJ databases">
        <authorList>
            <person name="Weinstock G."/>
            <person name="Sodergren E."/>
            <person name="Clifton S."/>
            <person name="Fulton L."/>
            <person name="Fulton B."/>
            <person name="Courtney L."/>
            <person name="Fronick C."/>
            <person name="Harrison M."/>
            <person name="Strong C."/>
            <person name="Farmer C."/>
            <person name="Delahaunty K."/>
            <person name="Markovic C."/>
            <person name="Hall O."/>
            <person name="Minx P."/>
            <person name="Tomlinson C."/>
            <person name="Mitreva M."/>
            <person name="Nelson J."/>
            <person name="Hou S."/>
            <person name="Wollam A."/>
            <person name="Pepin K.H."/>
            <person name="Johnson M."/>
            <person name="Bhonagiri V."/>
            <person name="Nash W.E."/>
            <person name="Warren W."/>
            <person name="Chinwalla A."/>
            <person name="Mardis E.R."/>
            <person name="Wilson R.K."/>
        </authorList>
    </citation>
    <scope>NUCLEOTIDE SEQUENCE [LARGE SCALE GENOMIC DNA]</scope>
    <source>
        <strain evidence="7">ATCC 700122</strain>
    </source>
</reference>